<dbReference type="STRING" id="499555.BJL86_1804"/>
<dbReference type="Gene3D" id="3.90.950.20">
    <property type="entry name" value="CinA-like"/>
    <property type="match status" value="1"/>
</dbReference>
<dbReference type="Pfam" id="PF02464">
    <property type="entry name" value="CinA"/>
    <property type="match status" value="1"/>
</dbReference>
<organism evidence="2 3">
    <name type="scientific">Dietzia timorensis</name>
    <dbReference type="NCBI Taxonomy" id="499555"/>
    <lineage>
        <taxon>Bacteria</taxon>
        <taxon>Bacillati</taxon>
        <taxon>Actinomycetota</taxon>
        <taxon>Actinomycetes</taxon>
        <taxon>Mycobacteriales</taxon>
        <taxon>Dietziaceae</taxon>
        <taxon>Dietzia</taxon>
    </lineage>
</organism>
<dbReference type="OrthoDB" id="1253990at2"/>
<accession>A0A173LJW3</accession>
<dbReference type="InterPro" id="IPR008136">
    <property type="entry name" value="CinA_C"/>
</dbReference>
<gene>
    <name evidence="2" type="ORF">BJL86_1804</name>
</gene>
<evidence type="ECO:0000313" key="2">
    <source>
        <dbReference type="EMBL" id="ANI92575.1"/>
    </source>
</evidence>
<feature type="domain" description="CinA C-terminal" evidence="1">
    <location>
        <begin position="26"/>
        <end position="169"/>
    </location>
</feature>
<dbReference type="RefSeq" id="WP_082908266.1">
    <property type="nucleotide sequence ID" value="NZ_CP015961.1"/>
</dbReference>
<evidence type="ECO:0000313" key="3">
    <source>
        <dbReference type="Proteomes" id="UP000186104"/>
    </source>
</evidence>
<keyword evidence="3" id="KW-1185">Reference proteome</keyword>
<dbReference type="Proteomes" id="UP000186104">
    <property type="component" value="Chromosome"/>
</dbReference>
<proteinExistence type="predicted"/>
<dbReference type="KEGG" id="dtm:BJL86_1804"/>
<reference evidence="2 3" key="1">
    <citation type="submission" date="2016-06" db="EMBL/GenBank/DDBJ databases">
        <title>Complete genome sequence of a saline-alkali tolerant type strain Dietzia timorensis ID05-A0528T.</title>
        <authorList>
            <person name="Wu X."/>
        </authorList>
    </citation>
    <scope>NUCLEOTIDE SEQUENCE [LARGE SCALE GENOMIC DNA]</scope>
    <source>
        <strain evidence="2 3">ID05-A0528</strain>
    </source>
</reference>
<dbReference type="SUPFAM" id="SSF142433">
    <property type="entry name" value="CinA-like"/>
    <property type="match status" value="1"/>
</dbReference>
<dbReference type="AlphaFoldDB" id="A0A173LJW3"/>
<dbReference type="NCBIfam" id="TIGR00199">
    <property type="entry name" value="PncC_domain"/>
    <property type="match status" value="1"/>
</dbReference>
<sequence length="172" mass="16992">MAQDYSVLPISHDPTTSVLYDTASGLVAGATDAGLTIATAESLTAGQLAATIADVPGASAVLRGGLIVYATDLKGSLAGVPETVLAKFGPVSPETAAALARGASDRCGADIGIGLTGVAGPDPQDGVDPGTVFLGLSRAMSVTVHKLEVNGDRARIRAAATLAGLDLARLAL</sequence>
<protein>
    <submittedName>
        <fullName evidence="2">Putative competence-damage inducible protein</fullName>
    </submittedName>
</protein>
<evidence type="ECO:0000259" key="1">
    <source>
        <dbReference type="Pfam" id="PF02464"/>
    </source>
</evidence>
<name>A0A173LJW3_9ACTN</name>
<dbReference type="InterPro" id="IPR036653">
    <property type="entry name" value="CinA-like_C"/>
</dbReference>
<dbReference type="EMBL" id="CP015961">
    <property type="protein sequence ID" value="ANI92575.1"/>
    <property type="molecule type" value="Genomic_DNA"/>
</dbReference>